<keyword evidence="1" id="KW-0812">Transmembrane</keyword>
<accession>A0A679KHU3</accession>
<keyword evidence="1" id="KW-0472">Membrane</keyword>
<keyword evidence="1" id="KW-1133">Transmembrane helix</keyword>
<dbReference type="EMBL" id="BPQF01000011">
    <property type="protein sequence ID" value="GJD39729.1"/>
    <property type="molecule type" value="Genomic_DNA"/>
</dbReference>
<evidence type="ECO:0000313" key="3">
    <source>
        <dbReference type="EMBL" id="GJD39729.1"/>
    </source>
</evidence>
<organism evidence="2">
    <name type="scientific">Methylobacterium bullatum</name>
    <dbReference type="NCBI Taxonomy" id="570505"/>
    <lineage>
        <taxon>Bacteria</taxon>
        <taxon>Pseudomonadati</taxon>
        <taxon>Pseudomonadota</taxon>
        <taxon>Alphaproteobacteria</taxon>
        <taxon>Hyphomicrobiales</taxon>
        <taxon>Methylobacteriaceae</taxon>
        <taxon>Methylobacterium</taxon>
    </lineage>
</organism>
<proteinExistence type="predicted"/>
<evidence type="ECO:0000313" key="4">
    <source>
        <dbReference type="Proteomes" id="UP001055307"/>
    </source>
</evidence>
<feature type="transmembrane region" description="Helical" evidence="1">
    <location>
        <begin position="56"/>
        <end position="79"/>
    </location>
</feature>
<feature type="transmembrane region" description="Helical" evidence="1">
    <location>
        <begin position="23"/>
        <end position="44"/>
    </location>
</feature>
<dbReference type="EMBL" id="LR743511">
    <property type="protein sequence ID" value="CAA2144738.1"/>
    <property type="molecule type" value="Genomic_DNA"/>
</dbReference>
<dbReference type="RefSeq" id="WP_056149356.1">
    <property type="nucleotide sequence ID" value="NZ_BPQF01000011.1"/>
</dbReference>
<name>A0A679KHU3_9HYPH</name>
<evidence type="ECO:0000256" key="1">
    <source>
        <dbReference type="SAM" id="Phobius"/>
    </source>
</evidence>
<reference evidence="3" key="3">
    <citation type="submission" date="2021-08" db="EMBL/GenBank/DDBJ databases">
        <authorList>
            <person name="Tani A."/>
            <person name="Ola A."/>
            <person name="Ogura Y."/>
            <person name="Katsura K."/>
            <person name="Hayashi T."/>
        </authorList>
    </citation>
    <scope>NUCLEOTIDE SEQUENCE</scope>
    <source>
        <strain evidence="3">DSM 21893</strain>
    </source>
</reference>
<sequence length="132" mass="14543">MPLRLDHSSVEELNLALRLYRRLLVRLPLILVLGFAGVIGLSRLSTVLSPPYGVYLLGWGLETWGLLGLLALLFAELWWEGRQIGKALNHPALLDAPIMGLMGGLGVIGERAAEIGMEPGFFHGPLRPIRQR</sequence>
<reference evidence="2" key="2">
    <citation type="submission" date="2019-12" db="EMBL/GenBank/DDBJ databases">
        <authorList>
            <person name="Cremers G."/>
        </authorList>
    </citation>
    <scope>NUCLEOTIDE SEQUENCE</scope>
    <source>
        <strain evidence="2">Mbul2</strain>
    </source>
</reference>
<evidence type="ECO:0000313" key="2">
    <source>
        <dbReference type="EMBL" id="CAA2144738.1"/>
    </source>
</evidence>
<protein>
    <submittedName>
        <fullName evidence="2">Uncharacterized protein</fullName>
    </submittedName>
</protein>
<dbReference type="AlphaFoldDB" id="A0A679KHU3"/>
<keyword evidence="4" id="KW-1185">Reference proteome</keyword>
<reference evidence="3" key="1">
    <citation type="journal article" date="2016" name="Front. Microbiol.">
        <title>Genome Sequence of the Piezophilic, Mesophilic Sulfate-Reducing Bacterium Desulfovibrio indicus J2T.</title>
        <authorList>
            <person name="Cao J."/>
            <person name="Maignien L."/>
            <person name="Shao Z."/>
            <person name="Alain K."/>
            <person name="Jebbar M."/>
        </authorList>
    </citation>
    <scope>NUCLEOTIDE SEQUENCE</scope>
    <source>
        <strain evidence="3">DSM 21893</strain>
    </source>
</reference>
<dbReference type="Proteomes" id="UP001055307">
    <property type="component" value="Unassembled WGS sequence"/>
</dbReference>
<gene>
    <name evidence="2" type="ORF">MBLL_03862</name>
    <name evidence="3" type="ORF">OICFNHDK_2193</name>
</gene>